<dbReference type="Pfam" id="PF01408">
    <property type="entry name" value="GFO_IDH_MocA"/>
    <property type="match status" value="1"/>
</dbReference>
<dbReference type="SUPFAM" id="SSF51735">
    <property type="entry name" value="NAD(P)-binding Rossmann-fold domains"/>
    <property type="match status" value="1"/>
</dbReference>
<dbReference type="PANTHER" id="PTHR43377:SF1">
    <property type="entry name" value="BILIVERDIN REDUCTASE A"/>
    <property type="match status" value="1"/>
</dbReference>
<gene>
    <name evidence="3" type="ORF">SAMN06265222_102331</name>
</gene>
<name>A0ABY1PVV6_9BACT</name>
<dbReference type="InterPro" id="IPR051450">
    <property type="entry name" value="Gfo/Idh/MocA_Oxidoreductases"/>
</dbReference>
<dbReference type="SUPFAM" id="SSF55347">
    <property type="entry name" value="Glyceraldehyde-3-phosphate dehydrogenase-like, C-terminal domain"/>
    <property type="match status" value="1"/>
</dbReference>
<dbReference type="PANTHER" id="PTHR43377">
    <property type="entry name" value="BILIVERDIN REDUCTASE A"/>
    <property type="match status" value="1"/>
</dbReference>
<sequence length="343" mass="37884">MTQNSSDELIKPRGLIVGLGSIGRRHLKNFRELCPDSTIAVLRRREDGTAKQLGADLVLTELPKATQWRPDWAVIANPASEHAVTVNALANVGTHLLVEKPLASVLVDAKRITAASKANNCVLMTGYNLRFDEALRELQHRVSSKSIGNVLSIDASVGQYLPDWRPDQDYRTCVSAQRQLGGGALRELSHELDYVQWIAQTAGVKEGLQVRSAQLDQIGDLEIDVEDHVELLLQGTVTGCPRPLLARVHLDFLSRTARRFCTVTGTLGSLHWDGVQRQLTLTKPGQTEMLHDDSAADRNASYIEMSREFLRRIASKTGFTSAGEEGLLAMDLIEQAETWNSKD</sequence>
<dbReference type="InterPro" id="IPR000683">
    <property type="entry name" value="Gfo/Idh/MocA-like_OxRdtase_N"/>
</dbReference>
<dbReference type="Gene3D" id="3.40.50.720">
    <property type="entry name" value="NAD(P)-binding Rossmann-like Domain"/>
    <property type="match status" value="1"/>
</dbReference>
<protein>
    <recommendedName>
        <fullName evidence="5">Gfo/Idh/MocA-like oxidoreductase N-terminal domain-containing protein</fullName>
    </recommendedName>
</protein>
<proteinExistence type="predicted"/>
<evidence type="ECO:0008006" key="5">
    <source>
        <dbReference type="Google" id="ProtNLM"/>
    </source>
</evidence>
<dbReference type="Gene3D" id="3.30.360.10">
    <property type="entry name" value="Dihydrodipicolinate Reductase, domain 2"/>
    <property type="match status" value="1"/>
</dbReference>
<evidence type="ECO:0000259" key="2">
    <source>
        <dbReference type="Pfam" id="PF22725"/>
    </source>
</evidence>
<evidence type="ECO:0000313" key="4">
    <source>
        <dbReference type="Proteomes" id="UP001158067"/>
    </source>
</evidence>
<feature type="domain" description="Gfo/Idh/MocA-like oxidoreductase N-terminal" evidence="1">
    <location>
        <begin position="15"/>
        <end position="127"/>
    </location>
</feature>
<evidence type="ECO:0000313" key="3">
    <source>
        <dbReference type="EMBL" id="SMP47709.1"/>
    </source>
</evidence>
<comment type="caution">
    <text evidence="3">The sequence shown here is derived from an EMBL/GenBank/DDBJ whole genome shotgun (WGS) entry which is preliminary data.</text>
</comment>
<organism evidence="3 4">
    <name type="scientific">Neorhodopirellula lusitana</name>
    <dbReference type="NCBI Taxonomy" id="445327"/>
    <lineage>
        <taxon>Bacteria</taxon>
        <taxon>Pseudomonadati</taxon>
        <taxon>Planctomycetota</taxon>
        <taxon>Planctomycetia</taxon>
        <taxon>Pirellulales</taxon>
        <taxon>Pirellulaceae</taxon>
        <taxon>Neorhodopirellula</taxon>
    </lineage>
</organism>
<feature type="domain" description="GFO/IDH/MocA-like oxidoreductase" evidence="2">
    <location>
        <begin position="136"/>
        <end position="270"/>
    </location>
</feature>
<dbReference type="RefSeq" id="WP_283431649.1">
    <property type="nucleotide sequence ID" value="NZ_FXUG01000002.1"/>
</dbReference>
<reference evidence="3 4" key="1">
    <citation type="submission" date="2017-05" db="EMBL/GenBank/DDBJ databases">
        <authorList>
            <person name="Varghese N."/>
            <person name="Submissions S."/>
        </authorList>
    </citation>
    <scope>NUCLEOTIDE SEQUENCE [LARGE SCALE GENOMIC DNA]</scope>
    <source>
        <strain evidence="3 4">DSM 25457</strain>
    </source>
</reference>
<accession>A0ABY1PVV6</accession>
<dbReference type="EMBL" id="FXUG01000002">
    <property type="protein sequence ID" value="SMP47709.1"/>
    <property type="molecule type" value="Genomic_DNA"/>
</dbReference>
<dbReference type="InterPro" id="IPR055170">
    <property type="entry name" value="GFO_IDH_MocA-like_dom"/>
</dbReference>
<dbReference type="Pfam" id="PF22725">
    <property type="entry name" value="GFO_IDH_MocA_C3"/>
    <property type="match status" value="1"/>
</dbReference>
<evidence type="ECO:0000259" key="1">
    <source>
        <dbReference type="Pfam" id="PF01408"/>
    </source>
</evidence>
<dbReference type="InterPro" id="IPR036291">
    <property type="entry name" value="NAD(P)-bd_dom_sf"/>
</dbReference>
<dbReference type="Proteomes" id="UP001158067">
    <property type="component" value="Unassembled WGS sequence"/>
</dbReference>
<keyword evidence="4" id="KW-1185">Reference proteome</keyword>